<reference evidence="3" key="1">
    <citation type="submission" date="2023-03" db="UniProtKB">
        <authorList>
            <consortium name="WormBaseParasite"/>
        </authorList>
    </citation>
    <scope>IDENTIFICATION</scope>
</reference>
<evidence type="ECO:0000313" key="2">
    <source>
        <dbReference type="Proteomes" id="UP000036681"/>
    </source>
</evidence>
<dbReference type="AlphaFoldDB" id="A0A9J2P9L9"/>
<accession>A0A9J2P9L9</accession>
<organism evidence="2 3">
    <name type="scientific">Ascaris lumbricoides</name>
    <name type="common">Giant roundworm</name>
    <dbReference type="NCBI Taxonomy" id="6252"/>
    <lineage>
        <taxon>Eukaryota</taxon>
        <taxon>Metazoa</taxon>
        <taxon>Ecdysozoa</taxon>
        <taxon>Nematoda</taxon>
        <taxon>Chromadorea</taxon>
        <taxon>Rhabditida</taxon>
        <taxon>Spirurina</taxon>
        <taxon>Ascaridomorpha</taxon>
        <taxon>Ascaridoidea</taxon>
        <taxon>Ascarididae</taxon>
        <taxon>Ascaris</taxon>
    </lineage>
</organism>
<dbReference type="WBParaSite" id="ALUE_0000609801-mRNA-1">
    <property type="protein sequence ID" value="ALUE_0000609801-mRNA-1"/>
    <property type="gene ID" value="ALUE_0000609801"/>
</dbReference>
<evidence type="ECO:0000259" key="1">
    <source>
        <dbReference type="Pfam" id="PF24748"/>
    </source>
</evidence>
<name>A0A9J2P9L9_ASCLU</name>
<dbReference type="InterPro" id="IPR056601">
    <property type="entry name" value="Galaxin_dom"/>
</dbReference>
<dbReference type="PANTHER" id="PTHR34490">
    <property type="entry name" value="PROTEIN CBG12054-RELATED"/>
    <property type="match status" value="1"/>
</dbReference>
<sequence length="239" mass="26763">MLHFLHINDVSKINVEVISACCGDAQRCKNYTNIDELIAVSCCGHEPINQFTHICCQNTVRQRWHRDVYHERCCGNETISIKQTCCGNVVHNVVNGDCCGSQSFDRNDKTTLCCDGMLTRTFVTGSICCGREAYDGGVSEICCGGRVFQKSHFDSCCQADDGTFTVRLSHQRRTRAAMERYHVTVTRHVAILDITIALLPPHTTPLINAANIRTQVYCQCEVHRALPDLFSLSLDPINF</sequence>
<evidence type="ECO:0000313" key="3">
    <source>
        <dbReference type="WBParaSite" id="ALUE_0000609801-mRNA-1"/>
    </source>
</evidence>
<feature type="domain" description="Galaxin-like repeats" evidence="1">
    <location>
        <begin position="41"/>
        <end position="159"/>
    </location>
</feature>
<dbReference type="PANTHER" id="PTHR34490:SF1">
    <property type="entry name" value="GALAXIN-LIKE"/>
    <property type="match status" value="1"/>
</dbReference>
<keyword evidence="2" id="KW-1185">Reference proteome</keyword>
<proteinExistence type="predicted"/>
<dbReference type="Pfam" id="PF24748">
    <property type="entry name" value="Galaxin_repeat"/>
    <property type="match status" value="1"/>
</dbReference>
<dbReference type="InterPro" id="IPR055284">
    <property type="entry name" value="Galaxin-like"/>
</dbReference>
<protein>
    <recommendedName>
        <fullName evidence="1">Galaxin-like repeats domain-containing protein</fullName>
    </recommendedName>
</protein>
<dbReference type="Proteomes" id="UP000036681">
    <property type="component" value="Unplaced"/>
</dbReference>